<evidence type="ECO:0000259" key="2">
    <source>
        <dbReference type="Pfam" id="PF01548"/>
    </source>
</evidence>
<dbReference type="GO" id="GO:0004803">
    <property type="term" value="F:transposase activity"/>
    <property type="evidence" value="ECO:0007669"/>
    <property type="project" value="InterPro"/>
</dbReference>
<dbReference type="InterPro" id="IPR002525">
    <property type="entry name" value="Transp_IS110-like_N"/>
</dbReference>
<evidence type="ECO:0000259" key="3">
    <source>
        <dbReference type="Pfam" id="PF02371"/>
    </source>
</evidence>
<reference evidence="4" key="1">
    <citation type="submission" date="2016-10" db="EMBL/GenBank/DDBJ databases">
        <title>CRISPR-Cas defence system in Roseofilum reptotaenium: evidence of a bacteriophage-cyanobacterium arms race in the coral black band disease.</title>
        <authorList>
            <person name="Buerger P."/>
            <person name="Wood-Charlson E.M."/>
            <person name="Weynberg K.D."/>
            <person name="Willis B."/>
            <person name="Van Oppen M.J."/>
        </authorList>
    </citation>
    <scope>NUCLEOTIDE SEQUENCE [LARGE SCALE GENOMIC DNA]</scope>
    <source>
        <strain evidence="4">AO1-A</strain>
    </source>
</reference>
<evidence type="ECO:0000256" key="1">
    <source>
        <dbReference type="SAM" id="Coils"/>
    </source>
</evidence>
<dbReference type="AlphaFoldDB" id="A0A1L9QAF9"/>
<protein>
    <submittedName>
        <fullName evidence="4">Uncharacterized protein</fullName>
    </submittedName>
</protein>
<keyword evidence="5" id="KW-1185">Reference proteome</keyword>
<gene>
    <name evidence="4" type="ORF">BI308_25970</name>
</gene>
<sequence>MEATGVYHENLAWELYENQLKVIIVLPNQAKAFLKSEGIKSKTDKIDAQGLAKMVLVKKLRYWQPISPVLKALRNLTRYYEITQKELTQNYNRLHALEHSHKPDKFILKQLKQHLKFLEKQKENIYQQILETTQKDETLHKKMKHLTTIYGIGILTVAVVVAETNGFELFNNQKQLMSYSGYDIVEHQSGKYNGQTRISKKGNTHIRRALFFPALQTVKEENIFQELYVRVFDRTKKKMKAYTAVQRKLLVIMYTLWKKEVDFDHAYKKQNFVEEQDALLH</sequence>
<evidence type="ECO:0000313" key="5">
    <source>
        <dbReference type="Proteomes" id="UP000183940"/>
    </source>
</evidence>
<dbReference type="Pfam" id="PF02371">
    <property type="entry name" value="Transposase_20"/>
    <property type="match status" value="1"/>
</dbReference>
<dbReference type="PANTHER" id="PTHR33055">
    <property type="entry name" value="TRANSPOSASE FOR INSERTION SEQUENCE ELEMENT IS1111A"/>
    <property type="match status" value="1"/>
</dbReference>
<feature type="coiled-coil region" evidence="1">
    <location>
        <begin position="108"/>
        <end position="135"/>
    </location>
</feature>
<dbReference type="EMBL" id="MLAW01000124">
    <property type="protein sequence ID" value="OJJ10691.1"/>
    <property type="molecule type" value="Genomic_DNA"/>
</dbReference>
<dbReference type="GO" id="GO:0003677">
    <property type="term" value="F:DNA binding"/>
    <property type="evidence" value="ECO:0007669"/>
    <property type="project" value="InterPro"/>
</dbReference>
<feature type="domain" description="Transposase IS110-like N-terminal" evidence="2">
    <location>
        <begin position="1"/>
        <end position="97"/>
    </location>
</feature>
<feature type="domain" description="Transposase IS116/IS110/IS902 C-terminal" evidence="3">
    <location>
        <begin position="144"/>
        <end position="228"/>
    </location>
</feature>
<dbReference type="PANTHER" id="PTHR33055:SF13">
    <property type="entry name" value="TRANSPOSASE"/>
    <property type="match status" value="1"/>
</dbReference>
<keyword evidence="1" id="KW-0175">Coiled coil</keyword>
<dbReference type="GO" id="GO:0006313">
    <property type="term" value="P:DNA transposition"/>
    <property type="evidence" value="ECO:0007669"/>
    <property type="project" value="InterPro"/>
</dbReference>
<dbReference type="NCBIfam" id="NF033542">
    <property type="entry name" value="transpos_IS110"/>
    <property type="match status" value="1"/>
</dbReference>
<dbReference type="Pfam" id="PF01548">
    <property type="entry name" value="DEDD_Tnp_IS110"/>
    <property type="match status" value="1"/>
</dbReference>
<dbReference type="InterPro" id="IPR003346">
    <property type="entry name" value="Transposase_20"/>
</dbReference>
<organism evidence="4 5">
    <name type="scientific">Roseofilum reptotaenium AO1-A</name>
    <dbReference type="NCBI Taxonomy" id="1925591"/>
    <lineage>
        <taxon>Bacteria</taxon>
        <taxon>Bacillati</taxon>
        <taxon>Cyanobacteriota</taxon>
        <taxon>Cyanophyceae</taxon>
        <taxon>Desertifilales</taxon>
        <taxon>Desertifilaceae</taxon>
        <taxon>Roseofilum</taxon>
    </lineage>
</organism>
<name>A0A1L9QAF9_9CYAN</name>
<dbReference type="InterPro" id="IPR047650">
    <property type="entry name" value="Transpos_IS110"/>
</dbReference>
<dbReference type="Proteomes" id="UP000183940">
    <property type="component" value="Unassembled WGS sequence"/>
</dbReference>
<comment type="caution">
    <text evidence="4">The sequence shown here is derived from an EMBL/GenBank/DDBJ whole genome shotgun (WGS) entry which is preliminary data.</text>
</comment>
<evidence type="ECO:0000313" key="4">
    <source>
        <dbReference type="EMBL" id="OJJ10691.1"/>
    </source>
</evidence>
<proteinExistence type="predicted"/>
<accession>A0A1L9QAF9</accession>